<dbReference type="EMBL" id="JAOZYB010000001">
    <property type="protein sequence ID" value="MEB3958845.1"/>
    <property type="molecule type" value="Genomic_DNA"/>
</dbReference>
<evidence type="ECO:0000313" key="2">
    <source>
        <dbReference type="Proteomes" id="UP001352223"/>
    </source>
</evidence>
<comment type="caution">
    <text evidence="1">The sequence shown here is derived from an EMBL/GenBank/DDBJ whole genome shotgun (WGS) entry which is preliminary data.</text>
</comment>
<dbReference type="Proteomes" id="UP001352223">
    <property type="component" value="Unassembled WGS sequence"/>
</dbReference>
<reference evidence="1 2" key="1">
    <citation type="submission" date="2022-10" db="EMBL/GenBank/DDBJ databases">
        <authorList>
            <person name="Xie J."/>
            <person name="Shen N."/>
        </authorList>
    </citation>
    <scope>NUCLEOTIDE SEQUENCE [LARGE SCALE GENOMIC DNA]</scope>
    <source>
        <strain evidence="1 2">DSM 41681</strain>
    </source>
</reference>
<organism evidence="1 2">
    <name type="scientific">Streptomyces kunmingensis</name>
    <dbReference type="NCBI Taxonomy" id="68225"/>
    <lineage>
        <taxon>Bacteria</taxon>
        <taxon>Bacillati</taxon>
        <taxon>Actinomycetota</taxon>
        <taxon>Actinomycetes</taxon>
        <taxon>Kitasatosporales</taxon>
        <taxon>Streptomycetaceae</taxon>
        <taxon>Streptomyces</taxon>
    </lineage>
</organism>
<protein>
    <submittedName>
        <fullName evidence="1">Uncharacterized protein</fullName>
    </submittedName>
</protein>
<evidence type="ECO:0000313" key="1">
    <source>
        <dbReference type="EMBL" id="MEB3958845.1"/>
    </source>
</evidence>
<name>A0ABU6C3F2_9ACTN</name>
<dbReference type="RefSeq" id="WP_324765827.1">
    <property type="nucleotide sequence ID" value="NZ_BAAATS010000022.1"/>
</dbReference>
<proteinExistence type="predicted"/>
<accession>A0ABU6C3F2</accession>
<gene>
    <name evidence="1" type="ORF">OKJ48_01015</name>
</gene>
<keyword evidence="2" id="KW-1185">Reference proteome</keyword>
<sequence>MPVSNAAESIPFALEVIFALHQRVRPYNKFLRWELERNALNDEWSADQLLAVIDAILTTGAPSAQRALFLRIEQAARARGHDQVLDAWGEVLVLLRG</sequence>